<dbReference type="Proteomes" id="UP000327468">
    <property type="component" value="Chromosome 6"/>
</dbReference>
<feature type="compositionally biased region" description="Basic and acidic residues" evidence="6">
    <location>
        <begin position="622"/>
        <end position="636"/>
    </location>
</feature>
<gene>
    <name evidence="10" type="ORF">PHYPO_G00214820</name>
</gene>
<feature type="compositionally biased region" description="Basic and acidic residues" evidence="6">
    <location>
        <begin position="2316"/>
        <end position="2328"/>
    </location>
</feature>
<evidence type="ECO:0000256" key="4">
    <source>
        <dbReference type="ARBA" id="ARBA00023069"/>
    </source>
</evidence>
<dbReference type="InterPro" id="IPR053879">
    <property type="entry name" value="HYDIN_VesB_CFA65-like_Ig"/>
</dbReference>
<sequence length="5031" mass="562417">MMLTSKIQASHSALQSLPLNMPERVKTKVVAPRNPKLVKREDKVRKLSPSVYAREMSQTTEERLTNTYKMYPPRILELLDMTETTHHKFSAVDVDQPFFQPYPSEIVFQNYLPSEMYEVPLVLCNNDKIPRLVKVVEDDSLYFKVVSPVDVCNKVAPGMASTFTVLFTPQENKDYVHRIICMTEREKFEVPIRAIGPRAILDFPDELHFSLCPVKCLSQKTLLVRNIGKGEAKFQLSTQNPFSVEPSVGTLSVGESMQVTVDFLPRTTGDHSQQLLLHYHTGEDIYISLYGAATDINVRLDKNSLWVEKTYITMANQRTVAILNRSDSIVHFQWKSFATEMEEEQHRLRFFSELQQEQDDEMEQFLTECGADPTLRDRLSVLSRTFQHRRKQLHQDSLAFSDQHIIMEPQEGDIWPNRTAEISIIFKPQEAKLYQHTVYCDVTGRESRLPLRIKGEGMGPKLLFNFHLLDIGNIFVGSKHSYEVLLSNKGLIDAPYRLMPPTTAMGLCFSFSPPEGMVPPGACHVMEVRFSSDKLGTFSEEFYFTVLGNPQPLILTFRGCVMGPTFHFNIPELDFGEVSFGFPHTLTCSLSNTSLVSMNFGLRIPGDGMGRDSVTSTEQVTELDRNDWKPGDRASERPREFRVTPSSGTIRAQSQMDIKVTLCSNTVQQYSLALVVDVHGVGEEVLALPIKASCVVPEVHLESSVLQFQHCFLGYPYEQTIGLINDTNLPACYGLLAQEYEENPSLLYSTAHPRGVIQPYSTEQIPLVLQAKTVGQVQLTALVAILGQRDPPLELLLSCIGQGPAVSLSATELHFGTIPVLIDIPRTLQLFNQSPIPARFLAQMAKSNTQWRVEPAEGEIPPEGQLELTLVAHLDDALPFQDKLQLAIHGSQTHTVPLWAMGKGTTIVTDRPFAPNLDLGTHFSSGPCQYHFRITNRGQRFHKLYWTTEGFPHFRRRGPPTTKHQPLTISREGKARSPLAPSTLDAPVFSLTPIRLELGPGHSADMLLEGSCDMPKVVRERLVCHAIVGNQNGKERIMTVDITCQFIAPVLNISPQKLNFRVEKVQGTPLVPLYERLYLKNVSTLALSLELTLAEPFGLCDCTSDDSFTSSKSLVMGIGAEAELWVRFDPLYQQDLVSRVAEEVLEVSYSGHPQRDTVALRGEVHFPNLHFSSHVLDFGCILNCTEVQQQLTMTNSSPLPVIYRWAFLLDQQHYHIWQSRISKPQKEEEGVSKKINPNSVTKDGRGSKEQLSTSGLNILGPEGPLTCSTTPQGQDSRASTAQKATGLELACSTDSLTDREIPSISVEQIFDIMPIYGVLQPGEIQQVTFSFFGHAEISAQVLAVCVVEEGPTYEIALKGEASLITYTLDTTEINFGPQLFDHVAEAEIILRNTGKVGFDFSFLLEDQHVSPKDILPGQPLVIPSMGHVRANEEMRAAVYYLPGIPEVFKKIFQLQVAFFEPESITMRGEGIFPRVCLDLPRDLNEEQYRSVLKEAKEAVESEPQREDMLSRPGTGFGELCEEDYVPTYDALLQMEVERLLVKENSIATEKSQRESVQSETPGSISSMWRKKLSRFILPEYILDFGYVIHGTVSTHIVKVTNTGPIPVSFRAERRSLTGTGFSTELDRVKNLPYCETETFEVKFDPRGANLELGEMSAVLPVQVLGGPTVQVRLSAVVMMPSLTASTNMLQFDSVHCGMCKVATVQLHNPEPVPCKWSIRKEEQPKKNVKPEKHIPFHLRQEARLEKLTSPLIFETLPSSGMLYPGDRVNIQVKFSPAEGRMYRERLVISVAQSTQRILLLVQGQGLEPQLEFSTSEIELGPVLPYSNGEEVEVLVHNPCPFPIEFYSLDFDRQYLEEEKILRLMKGYDAHNILLLPPRAPGELLPAELLDYYQDHRSRNPEPASNTGSRKDAESSDAREKEKGAGRVDNLSNAPAEESPLEGAEPDAISVLSKYGTSMGAGVVKDNIRTSRMGDLEVNPVSRAIAHYMGIDLSQAGQAVQNCRGIAIVVHGAPLSGKTALAVSLARYYGAACLNIDSVVQEAVSSGTSTASKQARELFGAAMASVPGTAEHIAPAMLDVMTEASQAAGILSVEALAKHTAEGVQDTDSKAPTSTISTNNKTSTMGAKKNDGSNPTASMAGPTDRLPSESVSQVGELGSMNSLLPDDLLVEILSERLQLSDCNRGVVIDGLETLYCRFPSTALHVIIKAFSNRQHIYVINLTDSYFEFKSRERAQLEMTEALQREQTEREKLRVQEMDEDGYDALCEEEKAYADLQHLEMLKEHIYSKQEREQEKRQQEEKLREEEDMKKKNKRGKKEVLTEDLTERRSQLGVAQSDLALHSDTGLEQHPKGGRKMSSCTEAKDSLLEGARELDEEGKKKEKDGKDSKPTGQDNSLLPLDELEKELITEAERQLFSRFRLYEQSQPQIQHILQNWDRTQGLLLNSLPSEEPEEAPEHHKLPSKRDQEEGSENELAIEFIPHICISISKKEEASIGTLLDSMKLPSLDEVLDGLGLGPKGPPIPPPMLFSVVPYPKKRVVSSSHITPGCFTFLMPSSLEDSAEEKREVDLETEALSPTVSAKEDVTTLSKGKGKKAAVKEDSAKETPKDKRRFPAKKGSKSIDSHSPPMNTVTPLSETDHSKSLEDCLTEHSQRLTHFRWVVPANGRVTLKLWFHSSVPGDFKQTLGFEVMGTKRCYQLYCRGICAFPSISKDHKTVFAYCKKAMKKENGLQKTYIIRSGLYDFGPLLCGRTRDRYKEKKCPENTERLVIHNNSPMEAEVHFCLHRDTKSTTFILDPLNMVLKPNERKELRVWAYPTTPGLIEDSVVCCIKENPEPAIFYISCKGVRPELEVERKQLNFDKIFLDRRETRSLCLRNPTALPVAWRLSGLEGLGEEFSISQDHGIIIANSEFSLLMHFQAIKPISLKKTLRLEVLDVENILGVVHTENINIVAEAYDVALEITFPKGTDNSLDFGIIKVSEEVKLSVNLKNKGKHDIAYKFILEPTEPGIPNLNSVFIITPQKGSLHPTDRPTCVQVIFCCNKEVSIRQQPILHCQVIEPNIEEDKETIKVIPIKVSVQCLYSKYNIHPANDINFGSVVHGSRNTQTITVENRGEFDICFTISRMFKDLPVSEQKRGIGKRSSRESYSARRLSSAIKLRYSDSIQKDTIRDTIPSQTRLSMGLFSLSPCFGILPPGAQQVVTVDCVAEQVGCWEECVVVDITDRDPSDRPGGILYKVLAEVCMPGIAHEDIASIFEEHRLCKNSNMLQCEQYQEAMGIYIQDENKFVFNNVLVSQSAKARFRLTNPGKIPCKLSLQVKTVLNKMSMRSSEVFELSPTRMSIPSHSHAFATITFTPQNMQTYLGVFEASLEGATGSKVLAFDLVGEGNLPCVTILKPVQRTKHGQPVLQFKRLLVDKRQILPLVIKNISNVPAQVSIDLLDKMGVFALRAAPGTVCSHISSSRIASEPGTEERQMAYLASLTLMAGRQAEFEVEFHPEAPQSFEATMQLLVKDNQYEKTLIQLLGEGYRDIISLDNISSKVPLDQDSTEAPTSRCDIVHFGDCHVGRLYHKTFTMTNHSNSVALRFQWPQGEPHLHFSPQVGHLHARCTKEVTVSFSSEQPIVLNAQVMKCKLCQITFQQPVDQVPDWDDRHRTVKWVDVEKTLSPQRPSKKKVVETDPEPVHSVVENSFRELELGISAMCDYAQFECDAEPIHFKDTMLFQTRVFQMQMENKGTVELDYSWQVMMETFGKTLCYNHEDMTPTSAKGSQTGLRPASNLRSLSTLLLGDPELPPFTVEPSMGLILPGTNQIFHIRFSPLEVAHYEARLVCSIPNLKDKQGPVIAVNGRSMMPYCHFHLEDSGYLTDNRRNVELPGPQGSTPRDTLDPNTKVIEFTSTGVGTSICRTFSVVNPTNKPYSLLWRCEDSEVKPFTCLTPKDTIQPGKKVEVSFKYHAQDLDLVESFWTFLIPEHKFSVPFLLVGTAKDPMVYIDHAHLNLGSVLIGHEAHKTVYVVNGEDQPFHFAIKEVSRHSKSFRDSLILKPMQGTIPPRDKFPVAISFTPTQEGVVTFNLRMVIRGKVQPLNMNVKADGYNMNVSVQYESPEGAMTELSAADSHLVDFKQVELSGKSTCAFVVSNPGRFNVDVQYEITGPEELHCHLQVEPTTAVVPVGKQNRCTLSFFPLQKCDLKDMGFSIKVKDGPVFHCTLLGSTTSLGLEFSFLKYNFGKTFIYSAGMVPATCTLLISNKGERGISVVCLFSNTPFLEVSFMPDVLPPSGSMEVPITFYPREAMRYHEKVVFEINKCSKQVVEIMGQGIEMKIDVEDPKLKTVKLGTLQMGQRSKKLIPLINNSPSSLTFSLLFTPFAQTLLNSKVLSVNPSREVTLKGGGGRCVVEVIFSPQQRMAPFSEEVQLKCLGTMRPLLVLKGCCQGVEVTLDQHYLSFGAVARHCQATRHIMLQNTGDIGARFKWDAKAFAPDFSICPPEGYICPGMEVPLVVTFAPEEVKQDLCYDNLFCSIEGGKPVTLTLAGSCIALPVANQVLNFVCQVRSQCTQSVTLSNNTNQRWHLKPVIEGEYWSALLSLVIEPYEQNKAYEITYMPMAMTTDGKKHLGSVFFSFPDGSGMLYTLQGMAEPPKAVSTISREVPCKTSYTEIVPVNNWLPKPQRFRAIVEMIKPERPDSTVSLKGLDYVDVPALTKRDYKISFFSYKECQYNAKLTFKNEATGEYQFCYLNFKATPPGVISTIEMVTVVRQMTSGSVNLENPLPMNLLFTTECRSTDITVQPQFSVPALSTEIFRFEYQPLRSGETTARLMLYNNELGYFHYELLLRALPAPPEKPLYFRAPLGSGQYLTAKFTSYSRVKTEYTCKTDRPDFIVEKNVMPVAVSSQAGTDVSVEVYFEPCQLGEVRGLLTISSTTGGDYVFPLYGTCTPPKAQGPVAIRAGSNVSIPFKNVFMETTAFSCQVDNPAFTIKGMDTIRSKKTHQILVCFDSPQAGSKTPCTGKLIISSPRTEGHGQGLSWVYYLKGISPEQPQREKMS</sequence>
<keyword evidence="3" id="KW-0963">Cytoplasm</keyword>
<dbReference type="SUPFAM" id="SSF52540">
    <property type="entry name" value="P-loop containing nucleoside triphosphate hydrolases"/>
    <property type="match status" value="1"/>
</dbReference>
<dbReference type="Gene3D" id="3.40.50.300">
    <property type="entry name" value="P-loop containing nucleotide triphosphate hydrolases"/>
    <property type="match status" value="1"/>
</dbReference>
<dbReference type="InterPro" id="IPR033768">
    <property type="entry name" value="Hydin_ADK"/>
</dbReference>
<dbReference type="EMBL" id="VFJC01000007">
    <property type="protein sequence ID" value="KAB5574938.1"/>
    <property type="molecule type" value="Genomic_DNA"/>
</dbReference>
<comment type="subcellular location">
    <subcellularLocation>
        <location evidence="1">Cell projection</location>
        <location evidence="1">Cilium</location>
    </subcellularLocation>
    <subcellularLocation>
        <location evidence="2">Cytoplasm</location>
    </subcellularLocation>
</comment>
<feature type="domain" description="HYDIN/VesB/CFA65-like Ig-like" evidence="9">
    <location>
        <begin position="199"/>
        <end position="292"/>
    </location>
</feature>
<comment type="caution">
    <text evidence="10">The sequence shown here is derived from an EMBL/GenBank/DDBJ whole genome shotgun (WGS) entry which is preliminary data.</text>
</comment>
<evidence type="ECO:0000259" key="7">
    <source>
        <dbReference type="Pfam" id="PF15780"/>
    </source>
</evidence>
<dbReference type="Pfam" id="PF15780">
    <property type="entry name" value="ASH"/>
    <property type="match status" value="1"/>
</dbReference>
<feature type="domain" description="HYDIN/VesB/CFA65-like Ig-like" evidence="9">
    <location>
        <begin position="460"/>
        <end position="560"/>
    </location>
</feature>
<evidence type="ECO:0000256" key="2">
    <source>
        <dbReference type="ARBA" id="ARBA00004496"/>
    </source>
</evidence>
<dbReference type="Gene3D" id="2.60.40.10">
    <property type="entry name" value="Immunoglobulins"/>
    <property type="match status" value="22"/>
</dbReference>
<feature type="domain" description="Hydin adenylate kinase-like" evidence="8">
    <location>
        <begin position="2006"/>
        <end position="2190"/>
    </location>
</feature>
<evidence type="ECO:0000259" key="8">
    <source>
        <dbReference type="Pfam" id="PF17213"/>
    </source>
</evidence>
<accession>A0A5N5P6K2</accession>
<proteinExistence type="predicted"/>
<dbReference type="PANTHER" id="PTHR23053:SF0">
    <property type="entry name" value="HYDROCEPHALUS-INDUCING PROTEIN HOMOLOG"/>
    <property type="match status" value="1"/>
</dbReference>
<dbReference type="GO" id="GO:0003341">
    <property type="term" value="P:cilium movement"/>
    <property type="evidence" value="ECO:0007669"/>
    <property type="project" value="TreeGrafter"/>
</dbReference>
<evidence type="ECO:0000256" key="1">
    <source>
        <dbReference type="ARBA" id="ARBA00004138"/>
    </source>
</evidence>
<keyword evidence="5" id="KW-0966">Cell projection</keyword>
<keyword evidence="4" id="KW-0969">Cilium</keyword>
<evidence type="ECO:0000256" key="5">
    <source>
        <dbReference type="ARBA" id="ARBA00023273"/>
    </source>
</evidence>
<reference evidence="10 11" key="1">
    <citation type="submission" date="2019-06" db="EMBL/GenBank/DDBJ databases">
        <title>A chromosome-scale genome assembly of the striped catfish, Pangasianodon hypophthalmus.</title>
        <authorList>
            <person name="Wen M."/>
            <person name="Zahm M."/>
            <person name="Roques C."/>
            <person name="Cabau C."/>
            <person name="Klopp C."/>
            <person name="Donnadieu C."/>
            <person name="Jouanno E."/>
            <person name="Avarre J.-C."/>
            <person name="Campet M."/>
            <person name="Ha T.T.T."/>
            <person name="Dugue R."/>
            <person name="Lampietro C."/>
            <person name="Louis A."/>
            <person name="Herpin A."/>
            <person name="Echchiki A."/>
            <person name="Berthelot C."/>
            <person name="Parey E."/>
            <person name="Roest-Crollius H."/>
            <person name="Braasch I."/>
            <person name="Postlethwait J."/>
            <person name="Bobe J."/>
            <person name="Montfort J."/>
            <person name="Bouchez O."/>
            <person name="Begum T."/>
            <person name="Schartl M."/>
            <person name="Guiguen Y."/>
        </authorList>
    </citation>
    <scope>NUCLEOTIDE SEQUENCE [LARGE SCALE GENOMIC DNA]</scope>
    <source>
        <strain evidence="10 11">Indonesia</strain>
        <tissue evidence="10">Blood</tissue>
    </source>
</reference>
<dbReference type="GO" id="GO:0005930">
    <property type="term" value="C:axoneme"/>
    <property type="evidence" value="ECO:0007669"/>
    <property type="project" value="TreeGrafter"/>
</dbReference>
<feature type="region of interest" description="Disordered" evidence="6">
    <location>
        <begin position="609"/>
        <end position="636"/>
    </location>
</feature>
<evidence type="ECO:0000313" key="11">
    <source>
        <dbReference type="Proteomes" id="UP000327468"/>
    </source>
</evidence>
<dbReference type="InterPro" id="IPR033305">
    <property type="entry name" value="Hydin-like"/>
</dbReference>
<feature type="region of interest" description="Disordered" evidence="6">
    <location>
        <begin position="1896"/>
        <end position="1943"/>
    </location>
</feature>
<feature type="region of interest" description="Disordered" evidence="6">
    <location>
        <begin position="2561"/>
        <end position="2635"/>
    </location>
</feature>
<evidence type="ECO:0000313" key="10">
    <source>
        <dbReference type="EMBL" id="KAB5574938.1"/>
    </source>
</evidence>
<name>A0A5N5P6K2_PANHP</name>
<feature type="compositionally biased region" description="Basic and acidic residues" evidence="6">
    <location>
        <begin position="1908"/>
        <end position="1925"/>
    </location>
</feature>
<feature type="domain" description="HYDIN/VesB/CFA65-like Ig-like" evidence="9">
    <location>
        <begin position="4428"/>
        <end position="4523"/>
    </location>
</feature>
<dbReference type="Pfam" id="PF17213">
    <property type="entry name" value="Hydin_ADK"/>
    <property type="match status" value="1"/>
</dbReference>
<feature type="region of interest" description="Disordered" evidence="6">
    <location>
        <begin position="955"/>
        <end position="974"/>
    </location>
</feature>
<dbReference type="Pfam" id="PF22544">
    <property type="entry name" value="HYDIN_VesB_CFA65-like_Ig"/>
    <property type="match status" value="3"/>
</dbReference>
<feature type="compositionally biased region" description="Basic and acidic residues" evidence="6">
    <location>
        <begin position="2453"/>
        <end position="2466"/>
    </location>
</feature>
<organism evidence="10 11">
    <name type="scientific">Pangasianodon hypophthalmus</name>
    <name type="common">Striped catfish</name>
    <name type="synonym">Helicophagus hypophthalmus</name>
    <dbReference type="NCBI Taxonomy" id="310915"/>
    <lineage>
        <taxon>Eukaryota</taxon>
        <taxon>Metazoa</taxon>
        <taxon>Chordata</taxon>
        <taxon>Craniata</taxon>
        <taxon>Vertebrata</taxon>
        <taxon>Euteleostomi</taxon>
        <taxon>Actinopterygii</taxon>
        <taxon>Neopterygii</taxon>
        <taxon>Teleostei</taxon>
        <taxon>Ostariophysi</taxon>
        <taxon>Siluriformes</taxon>
        <taxon>Pangasiidae</taxon>
        <taxon>Pangasianodon</taxon>
    </lineage>
</organism>
<feature type="region of interest" description="Disordered" evidence="6">
    <location>
        <begin position="2447"/>
        <end position="2470"/>
    </location>
</feature>
<dbReference type="InterPro" id="IPR013783">
    <property type="entry name" value="Ig-like_fold"/>
</dbReference>
<feature type="compositionally biased region" description="Polar residues" evidence="6">
    <location>
        <begin position="2625"/>
        <end position="2634"/>
    </location>
</feature>
<feature type="region of interest" description="Disordered" evidence="6">
    <location>
        <begin position="2288"/>
        <end position="2398"/>
    </location>
</feature>
<dbReference type="InterPro" id="IPR031549">
    <property type="entry name" value="ASH"/>
</dbReference>
<feature type="compositionally biased region" description="Basic and acidic residues" evidence="6">
    <location>
        <begin position="2595"/>
        <end position="2606"/>
    </location>
</feature>
<evidence type="ECO:0000259" key="9">
    <source>
        <dbReference type="Pfam" id="PF22544"/>
    </source>
</evidence>
<evidence type="ECO:0008006" key="12">
    <source>
        <dbReference type="Google" id="ProtNLM"/>
    </source>
</evidence>
<feature type="region of interest" description="Disordered" evidence="6">
    <location>
        <begin position="1226"/>
        <end position="1252"/>
    </location>
</feature>
<feature type="region of interest" description="Disordered" evidence="6">
    <location>
        <begin position="2101"/>
        <end position="2149"/>
    </location>
</feature>
<feature type="compositionally biased region" description="Basic and acidic residues" evidence="6">
    <location>
        <begin position="2288"/>
        <end position="2308"/>
    </location>
</feature>
<evidence type="ECO:0000256" key="3">
    <source>
        <dbReference type="ARBA" id="ARBA00022490"/>
    </source>
</evidence>
<feature type="domain" description="Abnormal spindle-like microcephaly-associated protein ASH" evidence="7">
    <location>
        <begin position="3988"/>
        <end position="4069"/>
    </location>
</feature>
<feature type="compositionally biased region" description="Basic and acidic residues" evidence="6">
    <location>
        <begin position="2360"/>
        <end position="2387"/>
    </location>
</feature>
<evidence type="ECO:0000256" key="6">
    <source>
        <dbReference type="SAM" id="MobiDB-lite"/>
    </source>
</evidence>
<feature type="compositionally biased region" description="Basic residues" evidence="6">
    <location>
        <begin position="2607"/>
        <end position="2617"/>
    </location>
</feature>
<feature type="compositionally biased region" description="Low complexity" evidence="6">
    <location>
        <begin position="2112"/>
        <end position="2123"/>
    </location>
</feature>
<dbReference type="InterPro" id="IPR027417">
    <property type="entry name" value="P-loop_NTPase"/>
</dbReference>
<keyword evidence="11" id="KW-1185">Reference proteome</keyword>
<dbReference type="GO" id="GO:1904158">
    <property type="term" value="P:axonemal central apparatus assembly"/>
    <property type="evidence" value="ECO:0007669"/>
    <property type="project" value="TreeGrafter"/>
</dbReference>
<protein>
    <recommendedName>
        <fullName evidence="12">Hydrocephalus-inducing protein homolog</fullName>
    </recommendedName>
</protein>
<dbReference type="PANTHER" id="PTHR23053">
    <property type="entry name" value="DLEC1 DELETED IN LUNG AND ESOPHAGEAL CANCER 1"/>
    <property type="match status" value="1"/>
</dbReference>